<dbReference type="EMBL" id="AP019370">
    <property type="protein sequence ID" value="BBH54707.1"/>
    <property type="molecule type" value="Genomic_DNA"/>
</dbReference>
<dbReference type="RefSeq" id="WP_130613233.1">
    <property type="nucleotide sequence ID" value="NZ_AP019370.1"/>
</dbReference>
<proteinExistence type="predicted"/>
<dbReference type="KEGG" id="sbf:JCM31447_31810"/>
<keyword evidence="2" id="KW-1185">Reference proteome</keyword>
<dbReference type="GeneID" id="39493271"/>
<keyword evidence="1" id="KW-0614">Plasmid</keyword>
<dbReference type="Proteomes" id="UP000291236">
    <property type="component" value="Plasmid 68K"/>
</dbReference>
<accession>A0A4V0P2X1</accession>
<protein>
    <submittedName>
        <fullName evidence="1">Uncharacterized protein</fullName>
    </submittedName>
</protein>
<reference evidence="1 2" key="1">
    <citation type="submission" date="2018-12" db="EMBL/GenBank/DDBJ databases">
        <title>Rubrispira sanarue gen. nov., sp., nov., a member of the order Silvanigrellales, isolated from a brackish lake in Hamamatsu Japan.</title>
        <authorList>
            <person name="Maejima Y."/>
            <person name="Iino T."/>
            <person name="Muraguchi Y."/>
            <person name="Fukuda K."/>
            <person name="Nojiri H."/>
            <person name="Ohkuma M."/>
            <person name="Moriuchi R."/>
            <person name="Dohra H."/>
            <person name="Kimbara K."/>
            <person name="Shintani M."/>
        </authorList>
    </citation>
    <scope>NUCLEOTIDE SEQUENCE [LARGE SCALE GENOMIC DNA]</scope>
    <source>
        <strain evidence="1 2">RF1110005</strain>
        <plasmid evidence="1 2">68K</plasmid>
    </source>
</reference>
<dbReference type="AlphaFoldDB" id="A0A4V0P2X1"/>
<gene>
    <name evidence="1" type="ORF">JCM31447_31810</name>
</gene>
<evidence type="ECO:0000313" key="2">
    <source>
        <dbReference type="Proteomes" id="UP000291236"/>
    </source>
</evidence>
<organism evidence="1 2">
    <name type="scientific">Fluviispira sanaruensis</name>
    <dbReference type="NCBI Taxonomy" id="2493639"/>
    <lineage>
        <taxon>Bacteria</taxon>
        <taxon>Pseudomonadati</taxon>
        <taxon>Bdellovibrionota</taxon>
        <taxon>Oligoflexia</taxon>
        <taxon>Silvanigrellales</taxon>
        <taxon>Silvanigrellaceae</taxon>
        <taxon>Fluviispira</taxon>
    </lineage>
</organism>
<sequence length="190" mass="22495">MDINESLEEEKHMRTLAHYLEKYHNDTGYNNKEVSDILKIDRSYYNKIRLQKASPLTNGIIILKKFAALTNENLFNFLYEIEETSPESKDKDKQWLEIVKKILLEGGPVLRRALIHKRLKNFINKNDQKSRITIIKIFTITALLLDISKSEEWIDIYLKTTLRLHEDLNLEKENDIKDLLSFVNFIKNKS</sequence>
<geneLocation type="plasmid" evidence="1 2">
    <name>68K</name>
</geneLocation>
<name>A0A4V0P2X1_FLUSA</name>
<evidence type="ECO:0000313" key="1">
    <source>
        <dbReference type="EMBL" id="BBH54707.1"/>
    </source>
</evidence>